<evidence type="ECO:0000313" key="1">
    <source>
        <dbReference type="EMBL" id="GFH16045.1"/>
    </source>
</evidence>
<organism evidence="1 2">
    <name type="scientific">Haematococcus lacustris</name>
    <name type="common">Green alga</name>
    <name type="synonym">Haematococcus pluvialis</name>
    <dbReference type="NCBI Taxonomy" id="44745"/>
    <lineage>
        <taxon>Eukaryota</taxon>
        <taxon>Viridiplantae</taxon>
        <taxon>Chlorophyta</taxon>
        <taxon>core chlorophytes</taxon>
        <taxon>Chlorophyceae</taxon>
        <taxon>CS clade</taxon>
        <taxon>Chlamydomonadales</taxon>
        <taxon>Haematococcaceae</taxon>
        <taxon>Haematococcus</taxon>
    </lineage>
</organism>
<keyword evidence="2" id="KW-1185">Reference proteome</keyword>
<accession>A0A699Z389</accession>
<gene>
    <name evidence="1" type="ORF">HaLaN_12391</name>
</gene>
<comment type="caution">
    <text evidence="1">The sequence shown here is derived from an EMBL/GenBank/DDBJ whole genome shotgun (WGS) entry which is preliminary data.</text>
</comment>
<dbReference type="Proteomes" id="UP000485058">
    <property type="component" value="Unassembled WGS sequence"/>
</dbReference>
<reference evidence="1 2" key="1">
    <citation type="submission" date="2020-02" db="EMBL/GenBank/DDBJ databases">
        <title>Draft genome sequence of Haematococcus lacustris strain NIES-144.</title>
        <authorList>
            <person name="Morimoto D."/>
            <person name="Nakagawa S."/>
            <person name="Yoshida T."/>
            <person name="Sawayama S."/>
        </authorList>
    </citation>
    <scope>NUCLEOTIDE SEQUENCE [LARGE SCALE GENOMIC DNA]</scope>
    <source>
        <strain evidence="1 2">NIES-144</strain>
    </source>
</reference>
<evidence type="ECO:0000313" key="2">
    <source>
        <dbReference type="Proteomes" id="UP000485058"/>
    </source>
</evidence>
<dbReference type="EMBL" id="BLLF01000936">
    <property type="protein sequence ID" value="GFH16045.1"/>
    <property type="molecule type" value="Genomic_DNA"/>
</dbReference>
<dbReference type="AlphaFoldDB" id="A0A699Z389"/>
<sequence length="67" mass="7174">MQGLTLPVQAVSGDALMQYLSPPEEENSADGVPGCGYLATGDDFSSVRLFNFPVVWDDAPYKAFKCG</sequence>
<protein>
    <submittedName>
        <fullName evidence="1">Uncharacterized protein</fullName>
    </submittedName>
</protein>
<name>A0A699Z389_HAELA</name>
<proteinExistence type="predicted"/>